<feature type="region of interest" description="Disordered" evidence="1">
    <location>
        <begin position="140"/>
        <end position="162"/>
    </location>
</feature>
<gene>
    <name evidence="2" type="ORF">J2851_003135</name>
</gene>
<dbReference type="InterPro" id="IPR025187">
    <property type="entry name" value="DUF4112"/>
</dbReference>
<accession>A0ABS4SLJ9</accession>
<evidence type="ECO:0000256" key="1">
    <source>
        <dbReference type="SAM" id="MobiDB-lite"/>
    </source>
</evidence>
<organism evidence="2 3">
    <name type="scientific">Azospirillum rugosum</name>
    <dbReference type="NCBI Taxonomy" id="416170"/>
    <lineage>
        <taxon>Bacteria</taxon>
        <taxon>Pseudomonadati</taxon>
        <taxon>Pseudomonadota</taxon>
        <taxon>Alphaproteobacteria</taxon>
        <taxon>Rhodospirillales</taxon>
        <taxon>Azospirillaceae</taxon>
        <taxon>Azospirillum</taxon>
    </lineage>
</organism>
<dbReference type="EMBL" id="JAGINP010000010">
    <property type="protein sequence ID" value="MBP2293352.1"/>
    <property type="molecule type" value="Genomic_DNA"/>
</dbReference>
<dbReference type="Pfam" id="PF13430">
    <property type="entry name" value="DUF4112"/>
    <property type="match status" value="1"/>
</dbReference>
<proteinExistence type="predicted"/>
<dbReference type="RefSeq" id="WP_209767283.1">
    <property type="nucleotide sequence ID" value="NZ_JAGINP010000010.1"/>
</dbReference>
<keyword evidence="3" id="KW-1185">Reference proteome</keyword>
<dbReference type="Proteomes" id="UP000781958">
    <property type="component" value="Unassembled WGS sequence"/>
</dbReference>
<sequence>MTTTSFFSAFATRHTADAGRARQNAWARLQWLASVMDSAVRIPGTSITLGADAVLGLVPGVGNLVTTAVSGYLVHEAWRLGVPRRTLARMIGNVALDSAISAVPVVGNMADVFWKANRKNMAILAEHLGPERFDHEHFGPEHFGHNHPSSPPVLDGEWRRVA</sequence>
<reference evidence="2 3" key="1">
    <citation type="submission" date="2021-03" db="EMBL/GenBank/DDBJ databases">
        <title>Genomic Encyclopedia of Type Strains, Phase III (KMG-III): the genomes of soil and plant-associated and newly described type strains.</title>
        <authorList>
            <person name="Whitman W."/>
        </authorList>
    </citation>
    <scope>NUCLEOTIDE SEQUENCE [LARGE SCALE GENOMIC DNA]</scope>
    <source>
        <strain evidence="2 3">IMMIB AFH-6</strain>
    </source>
</reference>
<name>A0ABS4SLJ9_9PROT</name>
<dbReference type="PANTHER" id="PTHR35519:SF2">
    <property type="entry name" value="PH DOMAIN PROTEIN"/>
    <property type="match status" value="1"/>
</dbReference>
<comment type="caution">
    <text evidence="2">The sequence shown here is derived from an EMBL/GenBank/DDBJ whole genome shotgun (WGS) entry which is preliminary data.</text>
</comment>
<dbReference type="PANTHER" id="PTHR35519">
    <property type="entry name" value="MEMBRANE PROTEINS"/>
    <property type="match status" value="1"/>
</dbReference>
<evidence type="ECO:0008006" key="4">
    <source>
        <dbReference type="Google" id="ProtNLM"/>
    </source>
</evidence>
<evidence type="ECO:0000313" key="3">
    <source>
        <dbReference type="Proteomes" id="UP000781958"/>
    </source>
</evidence>
<protein>
    <recommendedName>
        <fullName evidence="4">DUF4112 domain-containing protein</fullName>
    </recommendedName>
</protein>
<evidence type="ECO:0000313" key="2">
    <source>
        <dbReference type="EMBL" id="MBP2293352.1"/>
    </source>
</evidence>